<dbReference type="AlphaFoldDB" id="A0A7S0FYF4"/>
<dbReference type="EMBL" id="HBEG01053095">
    <property type="protein sequence ID" value="CAD8388623.1"/>
    <property type="molecule type" value="Transcribed_RNA"/>
</dbReference>
<evidence type="ECO:0000256" key="1">
    <source>
        <dbReference type="SAM" id="Phobius"/>
    </source>
</evidence>
<evidence type="ECO:0008006" key="3">
    <source>
        <dbReference type="Google" id="ProtNLM"/>
    </source>
</evidence>
<keyword evidence="1" id="KW-0472">Membrane</keyword>
<evidence type="ECO:0000313" key="2">
    <source>
        <dbReference type="EMBL" id="CAD8388623.1"/>
    </source>
</evidence>
<keyword evidence="1" id="KW-0812">Transmembrane</keyword>
<accession>A0A7S0FYF4</accession>
<sequence>MSAKQSLQRSQPAVLTMLAVVLLAYALLFGPKIGASPSAMSCQKRGARRRGRKLTELPFRPHEAFSFPEELDVFSLHQWWLLVQIVQVVFRALVRHFPNAAIFAPSRRDEVAVQLRVQERVEDEIFKRGPKGWHGEHTDAQAELRQFLLTVRAGRSQEAGPRAFSGHGTGDFQRTGTGVDGPAYLAAGGPAEIRPMGGVED</sequence>
<reference evidence="2" key="1">
    <citation type="submission" date="2021-01" db="EMBL/GenBank/DDBJ databases">
        <authorList>
            <person name="Corre E."/>
            <person name="Pelletier E."/>
            <person name="Niang G."/>
            <person name="Scheremetjew M."/>
            <person name="Finn R."/>
            <person name="Kale V."/>
            <person name="Holt S."/>
            <person name="Cochrane G."/>
            <person name="Meng A."/>
            <person name="Brown T."/>
            <person name="Cohen L."/>
        </authorList>
    </citation>
    <scope>NUCLEOTIDE SEQUENCE</scope>
    <source>
        <strain evidence="2">Pbaha01</strain>
    </source>
</reference>
<proteinExistence type="predicted"/>
<protein>
    <recommendedName>
        <fullName evidence="3">Transmembrane protein</fullName>
    </recommendedName>
</protein>
<gene>
    <name evidence="2" type="ORF">PBAH0796_LOCUS32311</name>
</gene>
<keyword evidence="1" id="KW-1133">Transmembrane helix</keyword>
<name>A0A7S0FYF4_9DINO</name>
<organism evidence="2">
    <name type="scientific">Pyrodinium bahamense</name>
    <dbReference type="NCBI Taxonomy" id="73915"/>
    <lineage>
        <taxon>Eukaryota</taxon>
        <taxon>Sar</taxon>
        <taxon>Alveolata</taxon>
        <taxon>Dinophyceae</taxon>
        <taxon>Gonyaulacales</taxon>
        <taxon>Pyrocystaceae</taxon>
        <taxon>Pyrodinium</taxon>
    </lineage>
</organism>
<feature type="transmembrane region" description="Helical" evidence="1">
    <location>
        <begin position="12"/>
        <end position="30"/>
    </location>
</feature>